<keyword evidence="3" id="KW-1185">Reference proteome</keyword>
<evidence type="ECO:0000256" key="1">
    <source>
        <dbReference type="SAM" id="Phobius"/>
    </source>
</evidence>
<comment type="caution">
    <text evidence="2">The sequence shown here is derived from an EMBL/GenBank/DDBJ whole genome shotgun (WGS) entry which is preliminary data.</text>
</comment>
<feature type="transmembrane region" description="Helical" evidence="1">
    <location>
        <begin position="94"/>
        <end position="114"/>
    </location>
</feature>
<dbReference type="Pfam" id="PF12725">
    <property type="entry name" value="DUF3810"/>
    <property type="match status" value="1"/>
</dbReference>
<dbReference type="Proteomes" id="UP001595885">
    <property type="component" value="Unassembled WGS sequence"/>
</dbReference>
<proteinExistence type="predicted"/>
<keyword evidence="1" id="KW-0472">Membrane</keyword>
<evidence type="ECO:0000313" key="3">
    <source>
        <dbReference type="Proteomes" id="UP001595885"/>
    </source>
</evidence>
<evidence type="ECO:0000313" key="2">
    <source>
        <dbReference type="EMBL" id="MFC4741004.1"/>
    </source>
</evidence>
<sequence>MKILQVQKKHILPLLLIVQIITVKILAFFPETIENYYSKGFYPIFSKGLRSLFGGLSFSFGDVMYGILIFLLIKWILKNRKGFFRNWKVNGLKFLSILSIFYFFFHFLWGMNYYRIPLHEKLNINKEYEVADLEALTEKMIAKSNELQVRITSNDSVAVINAYTEKEIFEMAQIGYHNLPQDLKEFDYNTKSIKQSLFSMPLSYMGFGGYLNPFTNEAQVNYLKPKYTTPFTTSHEMAHQTGIGSESECNFIGYLAAINNSDDYFQYAAYTTAVRYCFRNLEEIEEGKSKPYLEKLNKGVLKNFDENEIFWKEYQTPINTFFEYFYDNFLKANQQKDGLESYSKFIGLLIGYEKNQISN</sequence>
<feature type="transmembrane region" description="Helical" evidence="1">
    <location>
        <begin position="12"/>
        <end position="29"/>
    </location>
</feature>
<dbReference type="InterPro" id="IPR024294">
    <property type="entry name" value="DUF3810"/>
</dbReference>
<reference evidence="3" key="1">
    <citation type="journal article" date="2019" name="Int. J. Syst. Evol. Microbiol.">
        <title>The Global Catalogue of Microorganisms (GCM) 10K type strain sequencing project: providing services to taxonomists for standard genome sequencing and annotation.</title>
        <authorList>
            <consortium name="The Broad Institute Genomics Platform"/>
            <consortium name="The Broad Institute Genome Sequencing Center for Infectious Disease"/>
            <person name="Wu L."/>
            <person name="Ma J."/>
        </authorList>
    </citation>
    <scope>NUCLEOTIDE SEQUENCE [LARGE SCALE GENOMIC DNA]</scope>
    <source>
        <strain evidence="3">CCUG 50349</strain>
    </source>
</reference>
<dbReference type="EMBL" id="JBHSGW010000027">
    <property type="protein sequence ID" value="MFC4741004.1"/>
    <property type="molecule type" value="Genomic_DNA"/>
</dbReference>
<gene>
    <name evidence="2" type="ORF">ACFO3U_13455</name>
</gene>
<keyword evidence="1" id="KW-0812">Transmembrane</keyword>
<protein>
    <submittedName>
        <fullName evidence="2">DUF3810 domain-containing protein</fullName>
    </submittedName>
</protein>
<keyword evidence="1" id="KW-1133">Transmembrane helix</keyword>
<dbReference type="RefSeq" id="WP_379743476.1">
    <property type="nucleotide sequence ID" value="NZ_JBHSGW010000027.1"/>
</dbReference>
<organism evidence="2 3">
    <name type="scientific">Flavobacterium ponti</name>
    <dbReference type="NCBI Taxonomy" id="665133"/>
    <lineage>
        <taxon>Bacteria</taxon>
        <taxon>Pseudomonadati</taxon>
        <taxon>Bacteroidota</taxon>
        <taxon>Flavobacteriia</taxon>
        <taxon>Flavobacteriales</taxon>
        <taxon>Flavobacteriaceae</taxon>
        <taxon>Flavobacterium</taxon>
    </lineage>
</organism>
<feature type="transmembrane region" description="Helical" evidence="1">
    <location>
        <begin position="49"/>
        <end position="73"/>
    </location>
</feature>
<accession>A0ABV9P9N4</accession>
<name>A0ABV9P9N4_9FLAO</name>